<keyword evidence="10" id="KW-0378">Hydrolase</keyword>
<keyword evidence="7" id="KW-0645">Protease</keyword>
<proteinExistence type="inferred from homology"/>
<keyword evidence="13" id="KW-0539">Nucleus</keyword>
<dbReference type="Proteomes" id="UP001219933">
    <property type="component" value="Chromosome 1"/>
</dbReference>
<dbReference type="GO" id="GO:0005737">
    <property type="term" value="C:cytoplasm"/>
    <property type="evidence" value="ECO:0007669"/>
    <property type="project" value="UniProtKB-SubCell"/>
</dbReference>
<keyword evidence="12" id="KW-0482">Metalloprotease</keyword>
<dbReference type="EMBL" id="CP119877">
    <property type="protein sequence ID" value="WFD33438.1"/>
    <property type="molecule type" value="Genomic_DNA"/>
</dbReference>
<dbReference type="FunFam" id="3.40.140.10:FF:000203">
    <property type="entry name" value="COP9 signalosome complex subunit 5"/>
    <property type="match status" value="1"/>
</dbReference>
<sequence length="360" mass="39591">MDDDHARRTFEAANGIVELDPSDNIYTHDADAYQRVLREAPWRRYVCSVGVLTSDPEYFQHIRISAIALLKMVLHAKSGGNIEVMGLMQGRACTETRTLYVFDAFALPVHGTETRVNAQNEAYEYMVTQLEHARAVGRDEPAIGWYHSHPGYGCWLSGIDVQTQQTNQQQDPFVAVVIDPLRTMTLGQVDIGAFRTYPDDARSDHARRARDAVPLYKAEEYGAHADKYYALDVQYFRSSLDARLFELLWQQYWTHALAQTPAVPRALAAQGTEELATRLQAAADSMAASATAVGPSGSSLTQAIRAVSRAAPDACGALADALEQRDAMQPLSTAAVSAKALAAGVQRSEAQQQLQRSLFG</sequence>
<dbReference type="GO" id="GO:0008237">
    <property type="term" value="F:metallopeptidase activity"/>
    <property type="evidence" value="ECO:0007669"/>
    <property type="project" value="UniProtKB-KW"/>
</dbReference>
<keyword evidence="16" id="KW-1185">Reference proteome</keyword>
<dbReference type="PROSITE" id="PS50249">
    <property type="entry name" value="MPN"/>
    <property type="match status" value="1"/>
</dbReference>
<keyword evidence="9" id="KW-0736">Signalosome</keyword>
<evidence type="ECO:0000256" key="6">
    <source>
        <dbReference type="ARBA" id="ARBA00022490"/>
    </source>
</evidence>
<reference evidence="15" key="1">
    <citation type="submission" date="2023-03" db="EMBL/GenBank/DDBJ databases">
        <title>Mating type loci evolution in Malassezia.</title>
        <authorList>
            <person name="Coelho M.A."/>
        </authorList>
    </citation>
    <scope>NUCLEOTIDE SEQUENCE</scope>
    <source>
        <strain evidence="15">CBS 11721</strain>
    </source>
</reference>
<evidence type="ECO:0000259" key="14">
    <source>
        <dbReference type="PROSITE" id="PS50249"/>
    </source>
</evidence>
<dbReference type="InterPro" id="IPR050242">
    <property type="entry name" value="JAMM_MPN+_peptidase_M67A"/>
</dbReference>
<gene>
    <name evidence="15" type="primary">RRI1</name>
    <name evidence="15" type="ORF">MCUN1_000251</name>
</gene>
<evidence type="ECO:0000256" key="4">
    <source>
        <dbReference type="ARBA" id="ARBA00011098"/>
    </source>
</evidence>
<dbReference type="InterPro" id="IPR037518">
    <property type="entry name" value="MPN"/>
</dbReference>
<evidence type="ECO:0000256" key="3">
    <source>
        <dbReference type="ARBA" id="ARBA00006008"/>
    </source>
</evidence>
<organism evidence="15 16">
    <name type="scientific">Malassezia cuniculi</name>
    <dbReference type="NCBI Taxonomy" id="948313"/>
    <lineage>
        <taxon>Eukaryota</taxon>
        <taxon>Fungi</taxon>
        <taxon>Dikarya</taxon>
        <taxon>Basidiomycota</taxon>
        <taxon>Ustilaginomycotina</taxon>
        <taxon>Malasseziomycetes</taxon>
        <taxon>Malasseziales</taxon>
        <taxon>Malasseziaceae</taxon>
        <taxon>Malassezia</taxon>
    </lineage>
</organism>
<evidence type="ECO:0000256" key="5">
    <source>
        <dbReference type="ARBA" id="ARBA00014880"/>
    </source>
</evidence>
<evidence type="ECO:0000256" key="10">
    <source>
        <dbReference type="ARBA" id="ARBA00022801"/>
    </source>
</evidence>
<accession>A0AAF0EMT0</accession>
<comment type="subunit">
    <text evidence="4">Component of the COP9 signalosome (CSN) complex.</text>
</comment>
<evidence type="ECO:0000256" key="9">
    <source>
        <dbReference type="ARBA" id="ARBA00022790"/>
    </source>
</evidence>
<evidence type="ECO:0000256" key="11">
    <source>
        <dbReference type="ARBA" id="ARBA00022833"/>
    </source>
</evidence>
<dbReference type="CDD" id="cd08069">
    <property type="entry name" value="MPN_RPN11_CSN5"/>
    <property type="match status" value="1"/>
</dbReference>
<dbReference type="SUPFAM" id="SSF102712">
    <property type="entry name" value="JAB1/MPN domain"/>
    <property type="match status" value="1"/>
</dbReference>
<dbReference type="Pfam" id="PF01398">
    <property type="entry name" value="JAB"/>
    <property type="match status" value="1"/>
</dbReference>
<evidence type="ECO:0000313" key="15">
    <source>
        <dbReference type="EMBL" id="WFD33438.1"/>
    </source>
</evidence>
<evidence type="ECO:0000256" key="8">
    <source>
        <dbReference type="ARBA" id="ARBA00022723"/>
    </source>
</evidence>
<keyword evidence="6" id="KW-0963">Cytoplasm</keyword>
<name>A0AAF0EMT0_9BASI</name>
<evidence type="ECO:0000256" key="12">
    <source>
        <dbReference type="ARBA" id="ARBA00023049"/>
    </source>
</evidence>
<comment type="similarity">
    <text evidence="3">Belongs to the peptidase M67A family. CSN5 subfamily.</text>
</comment>
<dbReference type="GO" id="GO:0006508">
    <property type="term" value="P:proteolysis"/>
    <property type="evidence" value="ECO:0007669"/>
    <property type="project" value="UniProtKB-KW"/>
</dbReference>
<keyword evidence="8" id="KW-0479">Metal-binding</keyword>
<feature type="domain" description="MPN" evidence="14">
    <location>
        <begin position="62"/>
        <end position="200"/>
    </location>
</feature>
<evidence type="ECO:0000256" key="1">
    <source>
        <dbReference type="ARBA" id="ARBA00004123"/>
    </source>
</evidence>
<keyword evidence="11" id="KW-0862">Zinc</keyword>
<comment type="subcellular location">
    <subcellularLocation>
        <location evidence="2">Cytoplasm</location>
    </subcellularLocation>
    <subcellularLocation>
        <location evidence="1">Nucleus</location>
    </subcellularLocation>
</comment>
<dbReference type="AlphaFoldDB" id="A0AAF0EMT0"/>
<dbReference type="Gene3D" id="3.40.140.10">
    <property type="entry name" value="Cytidine Deaminase, domain 2"/>
    <property type="match status" value="1"/>
</dbReference>
<dbReference type="SMART" id="SM00232">
    <property type="entry name" value="JAB_MPN"/>
    <property type="match status" value="1"/>
</dbReference>
<protein>
    <recommendedName>
        <fullName evidence="5">COP9 signalosome complex subunit 5</fullName>
    </recommendedName>
</protein>
<dbReference type="PANTHER" id="PTHR10410">
    <property type="entry name" value="EUKARYOTIC TRANSLATION INITIATION FACTOR 3 -RELATED"/>
    <property type="match status" value="1"/>
</dbReference>
<evidence type="ECO:0000256" key="7">
    <source>
        <dbReference type="ARBA" id="ARBA00022670"/>
    </source>
</evidence>
<dbReference type="GO" id="GO:0046872">
    <property type="term" value="F:metal ion binding"/>
    <property type="evidence" value="ECO:0007669"/>
    <property type="project" value="UniProtKB-KW"/>
</dbReference>
<evidence type="ECO:0000256" key="13">
    <source>
        <dbReference type="ARBA" id="ARBA00023242"/>
    </source>
</evidence>
<evidence type="ECO:0000256" key="2">
    <source>
        <dbReference type="ARBA" id="ARBA00004496"/>
    </source>
</evidence>
<evidence type="ECO:0000313" key="16">
    <source>
        <dbReference type="Proteomes" id="UP001219933"/>
    </source>
</evidence>
<dbReference type="InterPro" id="IPR000555">
    <property type="entry name" value="JAMM/MPN+_dom"/>
</dbReference>
<dbReference type="GO" id="GO:0008180">
    <property type="term" value="C:COP9 signalosome"/>
    <property type="evidence" value="ECO:0007669"/>
    <property type="project" value="UniProtKB-KW"/>
</dbReference>